<organism evidence="2 3">
    <name type="scientific">Mesorhabditis spiculigera</name>
    <dbReference type="NCBI Taxonomy" id="96644"/>
    <lineage>
        <taxon>Eukaryota</taxon>
        <taxon>Metazoa</taxon>
        <taxon>Ecdysozoa</taxon>
        <taxon>Nematoda</taxon>
        <taxon>Chromadorea</taxon>
        <taxon>Rhabditida</taxon>
        <taxon>Rhabditina</taxon>
        <taxon>Rhabditomorpha</taxon>
        <taxon>Rhabditoidea</taxon>
        <taxon>Rhabditidae</taxon>
        <taxon>Mesorhabditinae</taxon>
        <taxon>Mesorhabditis</taxon>
    </lineage>
</organism>
<dbReference type="AlphaFoldDB" id="A0AA36CDG2"/>
<dbReference type="EMBL" id="CATQJA010001164">
    <property type="protein sequence ID" value="CAJ0566120.1"/>
    <property type="molecule type" value="Genomic_DNA"/>
</dbReference>
<feature type="region of interest" description="Disordered" evidence="1">
    <location>
        <begin position="1"/>
        <end position="88"/>
    </location>
</feature>
<feature type="non-terminal residue" evidence="2">
    <location>
        <position position="1"/>
    </location>
</feature>
<dbReference type="Proteomes" id="UP001177023">
    <property type="component" value="Unassembled WGS sequence"/>
</dbReference>
<accession>A0AA36CDG2</accession>
<keyword evidence="3" id="KW-1185">Reference proteome</keyword>
<sequence>MRSEISPRPLRSAMRKPAASATSSSPAMATGSDVLPQGINCRKRTTQAADRQEDDQTVSAKKTPTPVKKRIASVTASPGPKTSAKDVAKTTSTAQVTLNTVLPPVPEPKIPKKISILAQLGACSTKGNTTTTTTTAASSTLLNVIPPTASSNPNEATKSPAKSVSKVFCPRPVPPLPWKRNQTPPPTTTTAKEKTLDNVGNQRPMLRTVKAEPVDDVVVPPPAVPVAVVVPPAPVPVAVPVAIPVAVPVAAAPLAEEQDENRPIVAPSLPVAMANESEEDMRAKVASLQKRLAKALEARRVQIAATAKVRGENAHLVRQLAALEGSNAKVLEHACRLSMENMELREQLKRHMDTRDNN</sequence>
<evidence type="ECO:0000313" key="3">
    <source>
        <dbReference type="Proteomes" id="UP001177023"/>
    </source>
</evidence>
<gene>
    <name evidence="2" type="ORF">MSPICULIGERA_LOCUS4736</name>
</gene>
<evidence type="ECO:0000313" key="2">
    <source>
        <dbReference type="EMBL" id="CAJ0566120.1"/>
    </source>
</evidence>
<feature type="compositionally biased region" description="Pro residues" evidence="1">
    <location>
        <begin position="172"/>
        <end position="187"/>
    </location>
</feature>
<feature type="compositionally biased region" description="Low complexity" evidence="1">
    <location>
        <begin position="17"/>
        <end position="32"/>
    </location>
</feature>
<comment type="caution">
    <text evidence="2">The sequence shown here is derived from an EMBL/GenBank/DDBJ whole genome shotgun (WGS) entry which is preliminary data.</text>
</comment>
<evidence type="ECO:0000256" key="1">
    <source>
        <dbReference type="SAM" id="MobiDB-lite"/>
    </source>
</evidence>
<feature type="region of interest" description="Disordered" evidence="1">
    <location>
        <begin position="172"/>
        <end position="193"/>
    </location>
</feature>
<reference evidence="2" key="1">
    <citation type="submission" date="2023-06" db="EMBL/GenBank/DDBJ databases">
        <authorList>
            <person name="Delattre M."/>
        </authorList>
    </citation>
    <scope>NUCLEOTIDE SEQUENCE</scope>
    <source>
        <strain evidence="2">AF72</strain>
    </source>
</reference>
<proteinExistence type="predicted"/>
<protein>
    <submittedName>
        <fullName evidence="2">Uncharacterized protein</fullName>
    </submittedName>
</protein>
<name>A0AA36CDG2_9BILA</name>